<evidence type="ECO:0000313" key="3">
    <source>
        <dbReference type="Proteomes" id="UP000530928"/>
    </source>
</evidence>
<dbReference type="Proteomes" id="UP000530928">
    <property type="component" value="Unassembled WGS sequence"/>
</dbReference>
<keyword evidence="3" id="KW-1185">Reference proteome</keyword>
<proteinExistence type="predicted"/>
<dbReference type="GO" id="GO:0002161">
    <property type="term" value="F:aminoacyl-tRNA deacylase activity"/>
    <property type="evidence" value="ECO:0007669"/>
    <property type="project" value="InterPro"/>
</dbReference>
<evidence type="ECO:0000313" key="2">
    <source>
        <dbReference type="EMBL" id="MBA2891835.1"/>
    </source>
</evidence>
<accession>A0A7W0HQG2</accession>
<dbReference type="EMBL" id="JACDUR010000003">
    <property type="protein sequence ID" value="MBA2891835.1"/>
    <property type="molecule type" value="Genomic_DNA"/>
</dbReference>
<sequence>MDELPESVLATPDRCVAVTVFELSTRIGREAVAVVSTVAAPPQPGIVGGLLGARRVRHAPAFVVNKLTDYADGLVCPLLLPDELTLLIDDRVPVDDGLVYTATGERFTALALRSLDLLSLLPGKSVDLRPPRARVALPR</sequence>
<dbReference type="Pfam" id="PF04073">
    <property type="entry name" value="tRNA_edit"/>
    <property type="match status" value="1"/>
</dbReference>
<gene>
    <name evidence="2" type="ORF">HNR30_003176</name>
</gene>
<comment type="caution">
    <text evidence="2">The sequence shown here is derived from an EMBL/GenBank/DDBJ whole genome shotgun (WGS) entry which is preliminary data.</text>
</comment>
<dbReference type="InterPro" id="IPR007214">
    <property type="entry name" value="YbaK/aa-tRNA-synth-assoc-dom"/>
</dbReference>
<organism evidence="2 3">
    <name type="scientific">Nonomuraea soli</name>
    <dbReference type="NCBI Taxonomy" id="1032476"/>
    <lineage>
        <taxon>Bacteria</taxon>
        <taxon>Bacillati</taxon>
        <taxon>Actinomycetota</taxon>
        <taxon>Actinomycetes</taxon>
        <taxon>Streptosporangiales</taxon>
        <taxon>Streptosporangiaceae</taxon>
        <taxon>Nonomuraea</taxon>
    </lineage>
</organism>
<protein>
    <submittedName>
        <fullName evidence="2">Prolyl-tRNA editing enzyme YbaK/EbsC (Cys-tRNA(Pro) deacylase)</fullName>
    </submittedName>
</protein>
<dbReference type="SUPFAM" id="SSF55826">
    <property type="entry name" value="YbaK/ProRS associated domain"/>
    <property type="match status" value="1"/>
</dbReference>
<feature type="domain" description="YbaK/aminoacyl-tRNA synthetase-associated" evidence="1">
    <location>
        <begin position="31"/>
        <end position="118"/>
    </location>
</feature>
<dbReference type="InterPro" id="IPR036754">
    <property type="entry name" value="YbaK/aa-tRNA-synt-asso_dom_sf"/>
</dbReference>
<dbReference type="Gene3D" id="3.90.960.10">
    <property type="entry name" value="YbaK/aminoacyl-tRNA synthetase-associated domain"/>
    <property type="match status" value="1"/>
</dbReference>
<evidence type="ECO:0000259" key="1">
    <source>
        <dbReference type="Pfam" id="PF04073"/>
    </source>
</evidence>
<reference evidence="2 3" key="1">
    <citation type="submission" date="2020-07" db="EMBL/GenBank/DDBJ databases">
        <title>Genomic Encyclopedia of Type Strains, Phase IV (KMG-IV): sequencing the most valuable type-strain genomes for metagenomic binning, comparative biology and taxonomic classification.</title>
        <authorList>
            <person name="Goeker M."/>
        </authorList>
    </citation>
    <scope>NUCLEOTIDE SEQUENCE [LARGE SCALE GENOMIC DNA]</scope>
    <source>
        <strain evidence="2 3">DSM 45533</strain>
    </source>
</reference>
<name>A0A7W0HQG2_9ACTN</name>
<dbReference type="AlphaFoldDB" id="A0A7W0HQG2"/>